<dbReference type="GO" id="GO:0035556">
    <property type="term" value="P:intracellular signal transduction"/>
    <property type="evidence" value="ECO:0007669"/>
    <property type="project" value="InterPro"/>
</dbReference>
<dbReference type="InterPro" id="IPR011009">
    <property type="entry name" value="Kinase-like_dom_sf"/>
</dbReference>
<dbReference type="SMART" id="SM00220">
    <property type="entry name" value="S_TKc"/>
    <property type="match status" value="1"/>
</dbReference>
<keyword evidence="14" id="KW-1185">Reference proteome</keyword>
<keyword evidence="9" id="KW-0175">Coiled coil</keyword>
<dbReference type="InterPro" id="IPR050401">
    <property type="entry name" value="Cyclic_nucleotide_synthase"/>
</dbReference>
<protein>
    <recommendedName>
        <fullName evidence="2">guanylate cyclase</fullName>
        <ecNumber evidence="2">4.6.1.2</ecNumber>
    </recommendedName>
</protein>
<keyword evidence="5" id="KW-1133">Transmembrane helix</keyword>
<name>A0A507EWB0_9FUNG</name>
<comment type="caution">
    <text evidence="13">The sequence shown here is derived from an EMBL/GenBank/DDBJ whole genome shotgun (WGS) entry which is preliminary data.</text>
</comment>
<dbReference type="Pfam" id="PF00069">
    <property type="entry name" value="Pkinase"/>
    <property type="match status" value="1"/>
</dbReference>
<gene>
    <name evidence="13" type="ORF">CcCBS67573_g07429</name>
</gene>
<comment type="subcellular location">
    <subcellularLocation>
        <location evidence="1">Membrane</location>
        <topology evidence="1">Single-pass membrane protein</topology>
    </subcellularLocation>
</comment>
<feature type="compositionally biased region" description="Polar residues" evidence="10">
    <location>
        <begin position="1290"/>
        <end position="1302"/>
    </location>
</feature>
<dbReference type="OrthoDB" id="541276at2759"/>
<dbReference type="InterPro" id="IPR000719">
    <property type="entry name" value="Prot_kinase_dom"/>
</dbReference>
<dbReference type="GO" id="GO:0005524">
    <property type="term" value="F:ATP binding"/>
    <property type="evidence" value="ECO:0007669"/>
    <property type="project" value="InterPro"/>
</dbReference>
<evidence type="ECO:0000256" key="1">
    <source>
        <dbReference type="ARBA" id="ARBA00004167"/>
    </source>
</evidence>
<evidence type="ECO:0000256" key="8">
    <source>
        <dbReference type="ARBA" id="ARBA00023293"/>
    </source>
</evidence>
<sequence length="1336" mass="151755">MAKTQTLIDQETLDYLDRERKNDYKIVRSIQQEHQHIEFSFEHAERYNNWRTDELYIERSAVAAAAFMDKLHDEEQENLKKRQVDETASQRQIEEDQRTFTSILKEMKSLKIKCDQNMIAAEKIKCGKQIMKERRSAANHYLTRVDARQERERKALAESHSRKLKHMKLMRNLTLREVEDPEIRIVLKGLDMNAKTAADERLRTEALHLKEEKMHRSKMLAQLTRNQKEIEQMRELHLLQQKYIARYIDCELEILYENEALLSEHVAKEQALEDHLTEMEDMEENRINIKIMSLLATQTARNVTKEAAIIRERQRREARILLYQETRDAKKREKEFWTREIELFKLHLAGTNLPTEGSEFVDMRDHIMPRFPKDFHEEIEQGGAGSEGEYEGEVENDVMANVADDDINVEAVRARELALFETLNKAHKVAVKKLQKQNEKAREVRRAEQKKLLAAILQAQENDIQKLKSQQKIEMDAFEETQKSSTKADEDNAASNERLYGMLPKFVADIMKTGAAVEPRHFKCLAFLTADIVSFTNLSSKSSAKQVVSLLNRLYSQMDDVIDSFEDLYKLETIGDAYNVVAGLNTQDTMTPTDQAISMIECAQRFMDIVKKLDMSDQVQDRIQIRIGVHVGPAVGGVANPAMPKYSLFGDTVTITGQMEQTSRPMEIHISGPTYELSSSSPNHNPNTLSPYSVTMTLSVSAPSILTASTATNLTGRILSFGADLSLKLVRFIQAGSYAHVFEAVCEQDAKNAFAVKCISKQDLSLESLFKQRFEAETLLQLSKAAVPSIITSFGHCETDEYIFIAMNRYQDDLLDLINDGSICASSPTGFYDWDDAMDMGLIVQDVFMQVCDAVEACHRHGIFHQDIKPENILINTCRNRVQAHLGDFGLATKNPFPDTFGCGSISYTSPESLEGLLHESNTTAYSARAQDQWGLAILLFIMITGYTPWYCADAASDASFVAYQAWIQSRKFSSTHTNTPSNLKKRFGFTREVELFFEKCFDAEDVDSRMTVSEMREWISRADVVFVEFGKAGTASPVSPALVDVGTPEDEDELSEGRDIPAAKERSGKLPRQHSWSSDFSEMDYSAIPVFDESIMDSLVLDEDIEDKVEESSAPIAVVPKSPITEPLPAPTHVNYAETSFGLSKSAMQTTGSSVQNNPFLHHRAPHSSMNHFKGAASLGPHTDNWRDHRAILSQQQPSVENLQIQIPAALPAATESSQVNETRKWTSRRVEALRLQQEQKQSRHSSNAKRFNQRSRNIIFSKRVTLPHHQQSPVGSPNGHKKSHQHPVPTTTPQKSTFWKSASLVPEEHWVWRRKEQEPGKMQAQRPVQTGFAL</sequence>
<dbReference type="InterPro" id="IPR008271">
    <property type="entry name" value="Ser/Thr_kinase_AS"/>
</dbReference>
<dbReference type="PANTHER" id="PTHR11920:SF335">
    <property type="entry name" value="GUANYLATE CYCLASE"/>
    <property type="match status" value="1"/>
</dbReference>
<accession>A0A507EWB0</accession>
<dbReference type="SUPFAM" id="SSF56112">
    <property type="entry name" value="Protein kinase-like (PK-like)"/>
    <property type="match status" value="1"/>
</dbReference>
<feature type="domain" description="Guanylate cyclase" evidence="12">
    <location>
        <begin position="526"/>
        <end position="660"/>
    </location>
</feature>
<keyword evidence="6" id="KW-0472">Membrane</keyword>
<feature type="region of interest" description="Disordered" evidence="10">
    <location>
        <begin position="1039"/>
        <end position="1077"/>
    </location>
</feature>
<evidence type="ECO:0000256" key="7">
    <source>
        <dbReference type="ARBA" id="ARBA00023239"/>
    </source>
</evidence>
<dbReference type="STRING" id="246404.A0A507EWB0"/>
<evidence type="ECO:0000256" key="4">
    <source>
        <dbReference type="ARBA" id="ARBA00022741"/>
    </source>
</evidence>
<dbReference type="Gene3D" id="1.10.510.10">
    <property type="entry name" value="Transferase(Phosphotransferase) domain 1"/>
    <property type="match status" value="1"/>
</dbReference>
<dbReference type="GO" id="GO:0001653">
    <property type="term" value="F:peptide receptor activity"/>
    <property type="evidence" value="ECO:0007669"/>
    <property type="project" value="TreeGrafter"/>
</dbReference>
<evidence type="ECO:0000313" key="14">
    <source>
        <dbReference type="Proteomes" id="UP000320333"/>
    </source>
</evidence>
<evidence type="ECO:0000256" key="10">
    <source>
        <dbReference type="SAM" id="MobiDB-lite"/>
    </source>
</evidence>
<dbReference type="GO" id="GO:0005886">
    <property type="term" value="C:plasma membrane"/>
    <property type="evidence" value="ECO:0007669"/>
    <property type="project" value="TreeGrafter"/>
</dbReference>
<evidence type="ECO:0000313" key="13">
    <source>
        <dbReference type="EMBL" id="TPX67637.1"/>
    </source>
</evidence>
<dbReference type="Gene3D" id="3.30.70.1230">
    <property type="entry name" value="Nucleotide cyclase"/>
    <property type="match status" value="1"/>
</dbReference>
<dbReference type="PROSITE" id="PS50125">
    <property type="entry name" value="GUANYLATE_CYCLASE_2"/>
    <property type="match status" value="1"/>
</dbReference>
<evidence type="ECO:0000256" key="2">
    <source>
        <dbReference type="ARBA" id="ARBA00012202"/>
    </source>
</evidence>
<dbReference type="SMART" id="SM00044">
    <property type="entry name" value="CYCc"/>
    <property type="match status" value="1"/>
</dbReference>
<evidence type="ECO:0000259" key="12">
    <source>
        <dbReference type="PROSITE" id="PS50125"/>
    </source>
</evidence>
<dbReference type="GO" id="GO:0004383">
    <property type="term" value="F:guanylate cyclase activity"/>
    <property type="evidence" value="ECO:0007669"/>
    <property type="project" value="UniProtKB-EC"/>
</dbReference>
<feature type="compositionally biased region" description="Basic and acidic residues" evidence="10">
    <location>
        <begin position="1056"/>
        <end position="1069"/>
    </location>
</feature>
<dbReference type="InterPro" id="IPR029787">
    <property type="entry name" value="Nucleotide_cyclase"/>
</dbReference>
<feature type="domain" description="Protein kinase" evidence="11">
    <location>
        <begin position="727"/>
        <end position="1020"/>
    </location>
</feature>
<organism evidence="13 14">
    <name type="scientific">Chytriomyces confervae</name>
    <dbReference type="NCBI Taxonomy" id="246404"/>
    <lineage>
        <taxon>Eukaryota</taxon>
        <taxon>Fungi</taxon>
        <taxon>Fungi incertae sedis</taxon>
        <taxon>Chytridiomycota</taxon>
        <taxon>Chytridiomycota incertae sedis</taxon>
        <taxon>Chytridiomycetes</taxon>
        <taxon>Chytridiales</taxon>
        <taxon>Chytriomycetaceae</taxon>
        <taxon>Chytriomyces</taxon>
    </lineage>
</organism>
<feature type="region of interest" description="Disordered" evidence="10">
    <location>
        <begin position="1236"/>
        <end position="1302"/>
    </location>
</feature>
<dbReference type="PROSITE" id="PS50011">
    <property type="entry name" value="PROTEIN_KINASE_DOM"/>
    <property type="match status" value="1"/>
</dbReference>
<evidence type="ECO:0000256" key="6">
    <source>
        <dbReference type="ARBA" id="ARBA00023136"/>
    </source>
</evidence>
<dbReference type="Proteomes" id="UP000320333">
    <property type="component" value="Unassembled WGS sequence"/>
</dbReference>
<proteinExistence type="predicted"/>
<feature type="coiled-coil region" evidence="9">
    <location>
        <begin position="424"/>
        <end position="470"/>
    </location>
</feature>
<dbReference type="Pfam" id="PF00211">
    <property type="entry name" value="Guanylate_cyc"/>
    <property type="match status" value="1"/>
</dbReference>
<dbReference type="GO" id="GO:0004672">
    <property type="term" value="F:protein kinase activity"/>
    <property type="evidence" value="ECO:0007669"/>
    <property type="project" value="InterPro"/>
</dbReference>
<evidence type="ECO:0000256" key="5">
    <source>
        <dbReference type="ARBA" id="ARBA00022989"/>
    </source>
</evidence>
<evidence type="ECO:0000256" key="9">
    <source>
        <dbReference type="SAM" id="Coils"/>
    </source>
</evidence>
<dbReference type="EC" id="4.6.1.2" evidence="2"/>
<dbReference type="GO" id="GO:0007168">
    <property type="term" value="P:receptor guanylyl cyclase signaling pathway"/>
    <property type="evidence" value="ECO:0007669"/>
    <property type="project" value="TreeGrafter"/>
</dbReference>
<keyword evidence="7" id="KW-0456">Lyase</keyword>
<evidence type="ECO:0000256" key="3">
    <source>
        <dbReference type="ARBA" id="ARBA00022692"/>
    </source>
</evidence>
<keyword evidence="8" id="KW-0141">cGMP biosynthesis</keyword>
<dbReference type="EMBL" id="QEAP01000386">
    <property type="protein sequence ID" value="TPX67637.1"/>
    <property type="molecule type" value="Genomic_DNA"/>
</dbReference>
<keyword evidence="4" id="KW-0547">Nucleotide-binding</keyword>
<dbReference type="GO" id="GO:0004016">
    <property type="term" value="F:adenylate cyclase activity"/>
    <property type="evidence" value="ECO:0007669"/>
    <property type="project" value="TreeGrafter"/>
</dbReference>
<feature type="compositionally biased region" description="Basic residues" evidence="10">
    <location>
        <begin position="1244"/>
        <end position="1255"/>
    </location>
</feature>
<dbReference type="PROSITE" id="PS00108">
    <property type="entry name" value="PROTEIN_KINASE_ST"/>
    <property type="match status" value="1"/>
</dbReference>
<dbReference type="InterPro" id="IPR001054">
    <property type="entry name" value="A/G_cyclase"/>
</dbReference>
<dbReference type="SUPFAM" id="SSF55073">
    <property type="entry name" value="Nucleotide cyclase"/>
    <property type="match status" value="1"/>
</dbReference>
<keyword evidence="3" id="KW-0812">Transmembrane</keyword>
<dbReference type="CDD" id="cd07302">
    <property type="entry name" value="CHD"/>
    <property type="match status" value="1"/>
</dbReference>
<dbReference type="PANTHER" id="PTHR11920">
    <property type="entry name" value="GUANYLYL CYCLASE"/>
    <property type="match status" value="1"/>
</dbReference>
<reference evidence="13 14" key="1">
    <citation type="journal article" date="2019" name="Sci. Rep.">
        <title>Comparative genomics of chytrid fungi reveal insights into the obligate biotrophic and pathogenic lifestyle of Synchytrium endobioticum.</title>
        <authorList>
            <person name="van de Vossenberg B.T.L.H."/>
            <person name="Warris S."/>
            <person name="Nguyen H.D.T."/>
            <person name="van Gent-Pelzer M.P.E."/>
            <person name="Joly D.L."/>
            <person name="van de Geest H.C."/>
            <person name="Bonants P.J.M."/>
            <person name="Smith D.S."/>
            <person name="Levesque C.A."/>
            <person name="van der Lee T.A.J."/>
        </authorList>
    </citation>
    <scope>NUCLEOTIDE SEQUENCE [LARGE SCALE GENOMIC DNA]</scope>
    <source>
        <strain evidence="13 14">CBS 675.73</strain>
    </source>
</reference>
<feature type="region of interest" description="Disordered" evidence="10">
    <location>
        <begin position="1317"/>
        <end position="1336"/>
    </location>
</feature>
<evidence type="ECO:0000259" key="11">
    <source>
        <dbReference type="PROSITE" id="PS50011"/>
    </source>
</evidence>